<dbReference type="SUPFAM" id="SSF103473">
    <property type="entry name" value="MFS general substrate transporter"/>
    <property type="match status" value="1"/>
</dbReference>
<organism evidence="11 12">
    <name type="scientific">Exocentrus adspersus</name>
    <dbReference type="NCBI Taxonomy" id="1586481"/>
    <lineage>
        <taxon>Eukaryota</taxon>
        <taxon>Metazoa</taxon>
        <taxon>Ecdysozoa</taxon>
        <taxon>Arthropoda</taxon>
        <taxon>Hexapoda</taxon>
        <taxon>Insecta</taxon>
        <taxon>Pterygota</taxon>
        <taxon>Neoptera</taxon>
        <taxon>Endopterygota</taxon>
        <taxon>Coleoptera</taxon>
        <taxon>Polyphaga</taxon>
        <taxon>Cucujiformia</taxon>
        <taxon>Chrysomeloidea</taxon>
        <taxon>Cerambycidae</taxon>
        <taxon>Lamiinae</taxon>
        <taxon>Acanthocinini</taxon>
        <taxon>Exocentrus</taxon>
    </lineage>
</organism>
<comment type="subcellular location">
    <subcellularLocation>
        <location evidence="1">Cell membrane</location>
        <topology evidence="1">Multi-pass membrane protein</topology>
    </subcellularLocation>
</comment>
<feature type="transmembrane region" description="Helical" evidence="9">
    <location>
        <begin position="55"/>
        <end position="78"/>
    </location>
</feature>
<dbReference type="InterPro" id="IPR036259">
    <property type="entry name" value="MFS_trans_sf"/>
</dbReference>
<feature type="transmembrane region" description="Helical" evidence="9">
    <location>
        <begin position="317"/>
        <end position="338"/>
    </location>
</feature>
<evidence type="ECO:0000256" key="9">
    <source>
        <dbReference type="SAM" id="Phobius"/>
    </source>
</evidence>
<feature type="transmembrane region" description="Helical" evidence="9">
    <location>
        <begin position="85"/>
        <end position="104"/>
    </location>
</feature>
<comment type="similarity">
    <text evidence="7">Belongs to the major facilitator superfamily. Sugar transporter (TC 2.A.1.1) family. Trehalose transporter subfamily.</text>
</comment>
<accession>A0AAV8VBB1</accession>
<feature type="transmembrane region" description="Helical" evidence="9">
    <location>
        <begin position="424"/>
        <end position="442"/>
    </location>
</feature>
<dbReference type="Proteomes" id="UP001159042">
    <property type="component" value="Unassembled WGS sequence"/>
</dbReference>
<feature type="domain" description="Major facilitator superfamily (MFS) profile" evidence="10">
    <location>
        <begin position="12"/>
        <end position="446"/>
    </location>
</feature>
<evidence type="ECO:0000256" key="2">
    <source>
        <dbReference type="ARBA" id="ARBA00022475"/>
    </source>
</evidence>
<dbReference type="AlphaFoldDB" id="A0AAV8VBB1"/>
<keyword evidence="8" id="KW-0813">Transport</keyword>
<dbReference type="PROSITE" id="PS00217">
    <property type="entry name" value="SUGAR_TRANSPORT_2"/>
    <property type="match status" value="1"/>
</dbReference>
<evidence type="ECO:0000256" key="3">
    <source>
        <dbReference type="ARBA" id="ARBA00022692"/>
    </source>
</evidence>
<dbReference type="NCBIfam" id="TIGR00879">
    <property type="entry name" value="SP"/>
    <property type="match status" value="1"/>
</dbReference>
<evidence type="ECO:0000256" key="6">
    <source>
        <dbReference type="ARBA" id="ARBA00023180"/>
    </source>
</evidence>
<dbReference type="PANTHER" id="PTHR48021:SF1">
    <property type="entry name" value="GH07001P-RELATED"/>
    <property type="match status" value="1"/>
</dbReference>
<keyword evidence="6" id="KW-0325">Glycoprotein</keyword>
<feature type="transmembrane region" description="Helical" evidence="9">
    <location>
        <begin position="171"/>
        <end position="188"/>
    </location>
</feature>
<evidence type="ECO:0000256" key="7">
    <source>
        <dbReference type="ARBA" id="ARBA00024348"/>
    </source>
</evidence>
<dbReference type="Gene3D" id="1.20.1250.20">
    <property type="entry name" value="MFS general substrate transporter like domains"/>
    <property type="match status" value="1"/>
</dbReference>
<keyword evidence="3 9" id="KW-0812">Transmembrane</keyword>
<dbReference type="InterPro" id="IPR003663">
    <property type="entry name" value="Sugar/inositol_transpt"/>
</dbReference>
<dbReference type="GO" id="GO:0005886">
    <property type="term" value="C:plasma membrane"/>
    <property type="evidence" value="ECO:0007669"/>
    <property type="project" value="UniProtKB-SubCell"/>
</dbReference>
<reference evidence="11 12" key="1">
    <citation type="journal article" date="2023" name="Insect Mol. Biol.">
        <title>Genome sequencing provides insights into the evolution of gene families encoding plant cell wall-degrading enzymes in longhorned beetles.</title>
        <authorList>
            <person name="Shin N.R."/>
            <person name="Okamura Y."/>
            <person name="Kirsch R."/>
            <person name="Pauchet Y."/>
        </authorList>
    </citation>
    <scope>NUCLEOTIDE SEQUENCE [LARGE SCALE GENOMIC DNA]</scope>
    <source>
        <strain evidence="11">EAD_L_NR</strain>
    </source>
</reference>
<keyword evidence="12" id="KW-1185">Reference proteome</keyword>
<dbReference type="PROSITE" id="PS00216">
    <property type="entry name" value="SUGAR_TRANSPORT_1"/>
    <property type="match status" value="1"/>
</dbReference>
<dbReference type="InterPro" id="IPR044775">
    <property type="entry name" value="MFS_ERD6/Tret1-like"/>
</dbReference>
<feature type="transmembrane region" description="Helical" evidence="9">
    <location>
        <begin position="110"/>
        <end position="132"/>
    </location>
</feature>
<evidence type="ECO:0000313" key="12">
    <source>
        <dbReference type="Proteomes" id="UP001159042"/>
    </source>
</evidence>
<dbReference type="InterPro" id="IPR005829">
    <property type="entry name" value="Sugar_transporter_CS"/>
</dbReference>
<dbReference type="InterPro" id="IPR020846">
    <property type="entry name" value="MFS_dom"/>
</dbReference>
<gene>
    <name evidence="11" type="ORF">NQ315_005966</name>
</gene>
<protein>
    <recommendedName>
        <fullName evidence="10">Major facilitator superfamily (MFS) profile domain-containing protein</fullName>
    </recommendedName>
</protein>
<dbReference type="PRINTS" id="PR00171">
    <property type="entry name" value="SUGRTRNSPORT"/>
</dbReference>
<keyword evidence="4 9" id="KW-1133">Transmembrane helix</keyword>
<evidence type="ECO:0000259" key="10">
    <source>
        <dbReference type="PROSITE" id="PS50850"/>
    </source>
</evidence>
<feature type="transmembrane region" description="Helical" evidence="9">
    <location>
        <begin position="391"/>
        <end position="412"/>
    </location>
</feature>
<feature type="transmembrane region" description="Helical" evidence="9">
    <location>
        <begin position="286"/>
        <end position="305"/>
    </location>
</feature>
<feature type="transmembrane region" description="Helical" evidence="9">
    <location>
        <begin position="358"/>
        <end position="379"/>
    </location>
</feature>
<feature type="transmembrane region" description="Helical" evidence="9">
    <location>
        <begin position="144"/>
        <end position="165"/>
    </location>
</feature>
<proteinExistence type="inferred from homology"/>
<feature type="transmembrane region" description="Helical" evidence="9">
    <location>
        <begin position="252"/>
        <end position="274"/>
    </location>
</feature>
<evidence type="ECO:0000256" key="8">
    <source>
        <dbReference type="RuleBase" id="RU003346"/>
    </source>
</evidence>
<dbReference type="InterPro" id="IPR050549">
    <property type="entry name" value="MFS_Trehalose_Transporter"/>
</dbReference>
<name>A0AAV8VBB1_9CUCU</name>
<dbReference type="FunFam" id="1.20.1250.20:FF:000055">
    <property type="entry name" value="Facilitated trehalose transporter Tret1-2 homolog"/>
    <property type="match status" value="1"/>
</dbReference>
<evidence type="ECO:0000256" key="1">
    <source>
        <dbReference type="ARBA" id="ARBA00004651"/>
    </source>
</evidence>
<evidence type="ECO:0000313" key="11">
    <source>
        <dbReference type="EMBL" id="KAJ8911433.1"/>
    </source>
</evidence>
<dbReference type="CDD" id="cd17358">
    <property type="entry name" value="MFS_GLUT6_8_Class3_like"/>
    <property type="match status" value="1"/>
</dbReference>
<dbReference type="PROSITE" id="PS50850">
    <property type="entry name" value="MFS"/>
    <property type="match status" value="1"/>
</dbReference>
<sequence>MVADNVQGKKLPQYIAALAVCLGSVAAGTVLGWTSNITDKLQNSELNDVAIDSDAQGWIGSFATIGGMVMCFPIGYICDLIGRKWGCLMTVIPFSVGWLLIILADNVAMIYVGRFLTGLAGGAFCVAAPIYTSEIAEKEIRGTLGSFFQLLLTVGILLSYIIGAYMSPRDVSIVCAVIPIIFAVVFFFQPETPVYYMKNNKPDEALSSLRRLRGSSYNSENEIKEIKEALDQDASIKVSFFQAATTTASKKALFICFGLMFFQQMSGINAVIFYTGDIFTAAGSSLAPSTATILVGVMQVVATFVSSVTVDRFGRKVLLFGSIVFMMLSGLLLGVFFTLKDRDVLDADGIDKISFLPILSLIVFISAFSLGFGPIPWLISAELMPEEIKSTACSAAATFNWLLAFIVTRFYGNLKEAIGGDATFYIFAGISMVGIAFVFIIIPETKGKSFTEVQAILSGKPVQVRDDREGIDNPSFKN</sequence>
<evidence type="ECO:0000256" key="5">
    <source>
        <dbReference type="ARBA" id="ARBA00023136"/>
    </source>
</evidence>
<dbReference type="EMBL" id="JANEYG010000193">
    <property type="protein sequence ID" value="KAJ8911433.1"/>
    <property type="molecule type" value="Genomic_DNA"/>
</dbReference>
<evidence type="ECO:0000256" key="4">
    <source>
        <dbReference type="ARBA" id="ARBA00022989"/>
    </source>
</evidence>
<dbReference type="GO" id="GO:0051119">
    <property type="term" value="F:sugar transmembrane transporter activity"/>
    <property type="evidence" value="ECO:0007669"/>
    <property type="project" value="InterPro"/>
</dbReference>
<dbReference type="InterPro" id="IPR005828">
    <property type="entry name" value="MFS_sugar_transport-like"/>
</dbReference>
<feature type="transmembrane region" description="Helical" evidence="9">
    <location>
        <begin position="14"/>
        <end position="35"/>
    </location>
</feature>
<dbReference type="Pfam" id="PF00083">
    <property type="entry name" value="Sugar_tr"/>
    <property type="match status" value="1"/>
</dbReference>
<keyword evidence="5 9" id="KW-0472">Membrane</keyword>
<dbReference type="PANTHER" id="PTHR48021">
    <property type="match status" value="1"/>
</dbReference>
<comment type="caution">
    <text evidence="11">The sequence shown here is derived from an EMBL/GenBank/DDBJ whole genome shotgun (WGS) entry which is preliminary data.</text>
</comment>
<keyword evidence="2" id="KW-1003">Cell membrane</keyword>